<dbReference type="EMBL" id="JBAMMX010000008">
    <property type="protein sequence ID" value="KAK6935291.1"/>
    <property type="molecule type" value="Genomic_DNA"/>
</dbReference>
<protein>
    <recommendedName>
        <fullName evidence="1">DUF8040 domain-containing protein</fullName>
    </recommendedName>
</protein>
<feature type="domain" description="DUF8040" evidence="1">
    <location>
        <begin position="1"/>
        <end position="45"/>
    </location>
</feature>
<dbReference type="InterPro" id="IPR058353">
    <property type="entry name" value="DUF8040"/>
</dbReference>
<accession>A0AAN8VT08</accession>
<keyword evidence="3" id="KW-1185">Reference proteome</keyword>
<evidence type="ECO:0000313" key="2">
    <source>
        <dbReference type="EMBL" id="KAK6935291.1"/>
    </source>
</evidence>
<evidence type="ECO:0000313" key="3">
    <source>
        <dbReference type="Proteomes" id="UP001370490"/>
    </source>
</evidence>
<dbReference type="AlphaFoldDB" id="A0AAN8VT08"/>
<sequence length="134" mass="15501">MSIYEEVGIFLMTCAHGVGNRLIQEMFNHCGETIHRHFYRVLGVINKLAEDIIKPHPNYNDGVGYHMSQNKKYLPFFKNYIGVIDGTHIKAHLPRGEEISYIRYKVCVSPLFGQDGKEQHMTIESSKKLYITKI</sequence>
<evidence type="ECO:0000259" key="1">
    <source>
        <dbReference type="Pfam" id="PF26138"/>
    </source>
</evidence>
<dbReference type="PANTHER" id="PTHR22930">
    <property type="match status" value="1"/>
</dbReference>
<name>A0AAN8VT08_9MAGN</name>
<dbReference type="Proteomes" id="UP001370490">
    <property type="component" value="Unassembled WGS sequence"/>
</dbReference>
<gene>
    <name evidence="2" type="ORF">RJ641_035446</name>
</gene>
<dbReference type="InterPro" id="IPR045249">
    <property type="entry name" value="HARBI1-like"/>
</dbReference>
<dbReference type="PANTHER" id="PTHR22930:SF221">
    <property type="entry name" value="NUCLEASE HARBI1"/>
    <property type="match status" value="1"/>
</dbReference>
<proteinExistence type="predicted"/>
<dbReference type="Pfam" id="PF26138">
    <property type="entry name" value="DUF8040"/>
    <property type="match status" value="1"/>
</dbReference>
<reference evidence="2 3" key="1">
    <citation type="submission" date="2023-12" db="EMBL/GenBank/DDBJ databases">
        <title>A high-quality genome assembly for Dillenia turbinata (Dilleniales).</title>
        <authorList>
            <person name="Chanderbali A."/>
        </authorList>
    </citation>
    <scope>NUCLEOTIDE SEQUENCE [LARGE SCALE GENOMIC DNA]</scope>
    <source>
        <strain evidence="2">LSX21</strain>
        <tissue evidence="2">Leaf</tissue>
    </source>
</reference>
<organism evidence="2 3">
    <name type="scientific">Dillenia turbinata</name>
    <dbReference type="NCBI Taxonomy" id="194707"/>
    <lineage>
        <taxon>Eukaryota</taxon>
        <taxon>Viridiplantae</taxon>
        <taxon>Streptophyta</taxon>
        <taxon>Embryophyta</taxon>
        <taxon>Tracheophyta</taxon>
        <taxon>Spermatophyta</taxon>
        <taxon>Magnoliopsida</taxon>
        <taxon>eudicotyledons</taxon>
        <taxon>Gunneridae</taxon>
        <taxon>Pentapetalae</taxon>
        <taxon>Dilleniales</taxon>
        <taxon>Dilleniaceae</taxon>
        <taxon>Dillenia</taxon>
    </lineage>
</organism>
<comment type="caution">
    <text evidence="2">The sequence shown here is derived from an EMBL/GenBank/DDBJ whole genome shotgun (WGS) entry which is preliminary data.</text>
</comment>